<feature type="compositionally biased region" description="Basic and acidic residues" evidence="9">
    <location>
        <begin position="486"/>
        <end position="498"/>
    </location>
</feature>
<evidence type="ECO:0000256" key="4">
    <source>
        <dbReference type="ARBA" id="ARBA00022692"/>
    </source>
</evidence>
<dbReference type="InterPro" id="IPR003593">
    <property type="entry name" value="AAA+_ATPase"/>
</dbReference>
<evidence type="ECO:0000256" key="6">
    <source>
        <dbReference type="ARBA" id="ARBA00022840"/>
    </source>
</evidence>
<dbReference type="SUPFAM" id="SSF90123">
    <property type="entry name" value="ABC transporter transmembrane region"/>
    <property type="match status" value="2"/>
</dbReference>
<dbReference type="CDD" id="cd03250">
    <property type="entry name" value="ABCC_MRP_domain1"/>
    <property type="match status" value="1"/>
</dbReference>
<keyword evidence="3" id="KW-0813">Transport</keyword>
<dbReference type="FunFam" id="3.40.50.300:FF:000565">
    <property type="entry name" value="ABC bile acid transporter"/>
    <property type="match status" value="1"/>
</dbReference>
<feature type="transmembrane region" description="Helical" evidence="10">
    <location>
        <begin position="366"/>
        <end position="393"/>
    </location>
</feature>
<feature type="domain" description="ABC transporter" evidence="11">
    <location>
        <begin position="527"/>
        <end position="750"/>
    </location>
</feature>
<reference evidence="13 14" key="1">
    <citation type="journal article" date="2012" name="Eukaryot. Cell">
        <title>Draft genome sequence of Wickerhamomyces ciferrii NRRL Y-1031 F-60-10.</title>
        <authorList>
            <person name="Schneider J."/>
            <person name="Andrea H."/>
            <person name="Blom J."/>
            <person name="Jaenicke S."/>
            <person name="Ruckert C."/>
            <person name="Schorsch C."/>
            <person name="Szczepanowski R."/>
            <person name="Farwick M."/>
            <person name="Goesmann A."/>
            <person name="Puhler A."/>
            <person name="Schaffer S."/>
            <person name="Tauch A."/>
            <person name="Kohler T."/>
            <person name="Brinkrolf K."/>
        </authorList>
    </citation>
    <scope>NUCLEOTIDE SEQUENCE [LARGE SCALE GENOMIC DNA]</scope>
    <source>
        <strain evidence="14">ATCC 14091 / BCRC 22168 / CBS 111 / JCM 3599 / NBRC 0793 / NRRL Y-1031 F-60-10</strain>
    </source>
</reference>
<dbReference type="HOGENOM" id="CLU_000604_27_1_1"/>
<feature type="transmembrane region" description="Helical" evidence="10">
    <location>
        <begin position="185"/>
        <end position="203"/>
    </location>
</feature>
<evidence type="ECO:0000313" key="13">
    <source>
        <dbReference type="EMBL" id="CCH46808.1"/>
    </source>
</evidence>
<dbReference type="eggNOG" id="KOG0054">
    <property type="taxonomic scope" value="Eukaryota"/>
</dbReference>
<feature type="region of interest" description="Disordered" evidence="9">
    <location>
        <begin position="1"/>
        <end position="21"/>
    </location>
</feature>
<keyword evidence="4 10" id="KW-0812">Transmembrane</keyword>
<feature type="region of interest" description="Disordered" evidence="9">
    <location>
        <begin position="483"/>
        <end position="541"/>
    </location>
</feature>
<dbReference type="FunFam" id="1.20.1560.10:FF:000010">
    <property type="entry name" value="Multidrug resistance-associated ABC transporter"/>
    <property type="match status" value="1"/>
</dbReference>
<dbReference type="CDD" id="cd03244">
    <property type="entry name" value="ABCC_MRP_domain2"/>
    <property type="match status" value="1"/>
</dbReference>
<keyword evidence="6" id="KW-0067">ATP-binding</keyword>
<keyword evidence="14" id="KW-1185">Reference proteome</keyword>
<comment type="caution">
    <text evidence="13">The sequence shown here is derived from an EMBL/GenBank/DDBJ whole genome shotgun (WGS) entry which is preliminary data.</text>
</comment>
<dbReference type="GO" id="GO:0005886">
    <property type="term" value="C:plasma membrane"/>
    <property type="evidence" value="ECO:0007669"/>
    <property type="project" value="TreeGrafter"/>
</dbReference>
<dbReference type="InterPro" id="IPR027417">
    <property type="entry name" value="P-loop_NTPase"/>
</dbReference>
<dbReference type="PANTHER" id="PTHR24223">
    <property type="entry name" value="ATP-BINDING CASSETTE SUB-FAMILY C"/>
    <property type="match status" value="1"/>
</dbReference>
<evidence type="ECO:0000256" key="1">
    <source>
        <dbReference type="ARBA" id="ARBA00004141"/>
    </source>
</evidence>
<dbReference type="InterPro" id="IPR050173">
    <property type="entry name" value="ABC_transporter_C-like"/>
</dbReference>
<feature type="transmembrane region" description="Helical" evidence="10">
    <location>
        <begin position="143"/>
        <end position="164"/>
    </location>
</feature>
<feature type="transmembrane region" description="Helical" evidence="10">
    <location>
        <begin position="405"/>
        <end position="431"/>
    </location>
</feature>
<dbReference type="Pfam" id="PF00005">
    <property type="entry name" value="ABC_tran"/>
    <property type="match status" value="2"/>
</dbReference>
<evidence type="ECO:0000256" key="5">
    <source>
        <dbReference type="ARBA" id="ARBA00022741"/>
    </source>
</evidence>
<dbReference type="Pfam" id="PF00664">
    <property type="entry name" value="ABC_membrane"/>
    <property type="match status" value="2"/>
</dbReference>
<dbReference type="EMBL" id="CAIF01000273">
    <property type="protein sequence ID" value="CCH46808.1"/>
    <property type="molecule type" value="Genomic_DNA"/>
</dbReference>
<accession>K0L080</accession>
<evidence type="ECO:0000256" key="10">
    <source>
        <dbReference type="SAM" id="Phobius"/>
    </source>
</evidence>
<evidence type="ECO:0000259" key="12">
    <source>
        <dbReference type="PROSITE" id="PS50929"/>
    </source>
</evidence>
<feature type="transmembrane region" description="Helical" evidence="10">
    <location>
        <begin position="273"/>
        <end position="304"/>
    </location>
</feature>
<evidence type="ECO:0000256" key="7">
    <source>
        <dbReference type="ARBA" id="ARBA00022989"/>
    </source>
</evidence>
<feature type="transmembrane region" description="Helical" evidence="10">
    <location>
        <begin position="856"/>
        <end position="882"/>
    </location>
</feature>
<feature type="transmembrane region" description="Helical" evidence="10">
    <location>
        <begin position="1046"/>
        <end position="1079"/>
    </location>
</feature>
<evidence type="ECO:0000256" key="2">
    <source>
        <dbReference type="ARBA" id="ARBA00009726"/>
    </source>
</evidence>
<evidence type="ECO:0000256" key="9">
    <source>
        <dbReference type="SAM" id="MobiDB-lite"/>
    </source>
</evidence>
<feature type="domain" description="ABC transmembrane type-1" evidence="12">
    <location>
        <begin position="821"/>
        <end position="1097"/>
    </location>
</feature>
<dbReference type="SMART" id="SM00382">
    <property type="entry name" value="AAA"/>
    <property type="match status" value="2"/>
</dbReference>
<dbReference type="InterPro" id="IPR017871">
    <property type="entry name" value="ABC_transporter-like_CS"/>
</dbReference>
<gene>
    <name evidence="13" type="ORF">BN7_6407</name>
</gene>
<dbReference type="CDD" id="cd18597">
    <property type="entry name" value="ABC_6TM_YOR1_D1_like"/>
    <property type="match status" value="1"/>
</dbReference>
<dbReference type="CDD" id="cd18606">
    <property type="entry name" value="ABC_6TM_YOR1_D2_like"/>
    <property type="match status" value="1"/>
</dbReference>
<feature type="transmembrane region" description="Helical" evidence="10">
    <location>
        <begin position="813"/>
        <end position="836"/>
    </location>
</feature>
<dbReference type="Proteomes" id="UP000009328">
    <property type="component" value="Unassembled WGS sequence"/>
</dbReference>
<dbReference type="PANTHER" id="PTHR24223:SF456">
    <property type="entry name" value="MULTIDRUG RESISTANCE-ASSOCIATED PROTEIN LETHAL(2)03659"/>
    <property type="match status" value="1"/>
</dbReference>
<evidence type="ECO:0000256" key="8">
    <source>
        <dbReference type="ARBA" id="ARBA00023136"/>
    </source>
</evidence>
<dbReference type="InterPro" id="IPR036640">
    <property type="entry name" value="ABC1_TM_sf"/>
</dbReference>
<dbReference type="FunFam" id="3.40.50.300:FF:001750">
    <property type="entry name" value="ATP-binding cassette transporter"/>
    <property type="match status" value="1"/>
</dbReference>
<dbReference type="InParanoid" id="K0L080"/>
<dbReference type="GO" id="GO:0008559">
    <property type="term" value="F:ABC-type xenobiotic transporter activity"/>
    <property type="evidence" value="ECO:0007669"/>
    <property type="project" value="TreeGrafter"/>
</dbReference>
<dbReference type="Gene3D" id="1.20.1560.10">
    <property type="entry name" value="ABC transporter type 1, transmembrane domain"/>
    <property type="match status" value="2"/>
</dbReference>
<organism evidence="13 14">
    <name type="scientific">Wickerhamomyces ciferrii (strain ATCC 14091 / BCRC 22168 / CBS 111 / JCM 3599 / NBRC 0793 / NRRL Y-1031 F-60-10)</name>
    <name type="common">Yeast</name>
    <name type="synonym">Pichia ciferrii</name>
    <dbReference type="NCBI Taxonomy" id="1206466"/>
    <lineage>
        <taxon>Eukaryota</taxon>
        <taxon>Fungi</taxon>
        <taxon>Dikarya</taxon>
        <taxon>Ascomycota</taxon>
        <taxon>Saccharomycotina</taxon>
        <taxon>Saccharomycetes</taxon>
        <taxon>Phaffomycetales</taxon>
        <taxon>Wickerhamomycetaceae</taxon>
        <taxon>Wickerhamomyces</taxon>
    </lineage>
</organism>
<dbReference type="STRING" id="1206466.K0L080"/>
<dbReference type="PROSITE" id="PS50893">
    <property type="entry name" value="ABC_TRANSPORTER_2"/>
    <property type="match status" value="2"/>
</dbReference>
<feature type="domain" description="ABC transporter" evidence="11">
    <location>
        <begin position="1135"/>
        <end position="1380"/>
    </location>
</feature>
<comment type="similarity">
    <text evidence="2">Belongs to the ABC transporter superfamily. ABCC family. Conjugate transporter (TC 3.A.1.208) subfamily.</text>
</comment>
<evidence type="ECO:0000313" key="14">
    <source>
        <dbReference type="Proteomes" id="UP000009328"/>
    </source>
</evidence>
<feature type="domain" description="ABC transmembrane type-1" evidence="12">
    <location>
        <begin position="145"/>
        <end position="428"/>
    </location>
</feature>
<dbReference type="InterPro" id="IPR003439">
    <property type="entry name" value="ABC_transporter-like_ATP-bd"/>
</dbReference>
<dbReference type="SUPFAM" id="SSF52540">
    <property type="entry name" value="P-loop containing nucleoside triphosphate hydrolases"/>
    <property type="match status" value="2"/>
</dbReference>
<evidence type="ECO:0000256" key="3">
    <source>
        <dbReference type="ARBA" id="ARBA00022448"/>
    </source>
</evidence>
<keyword evidence="7 10" id="KW-1133">Transmembrane helix</keyword>
<sequence length="1388" mass="156536">MSSNTSMKDEDDYQDLEKSNAHIQQPRPVKRLLTPLLTKYVPPIPQESERTRFPFYHTNIFSKALFAWLLPLLFKGYKRTLQQEDLWKLDEHTSIDHVYIKFEKHLNEEWLKFDAKHDPIKNPDAFPRFAIFMALMKTFKYEYTVAIVTKIISNALSAFTPLVSKKLISFISEKALVPDTPINKGIGYAFGITFMLMFSAIFMNQSLLHSKFVGGHSRTILTKALIQKSLIANAETRFHYPSGRIISFMSADLQRIDESLFELPTGFTTLEPIIIAIVLLIVNIGVSALAGIAIFFLTLILMGVPAGSLFKIREAANVFTDQRVGKMREVIQSMKMIKFYSWEDAYENLITGIRSKESSLVLKFQLTINVMITIAINASSITSMGAFLVLYAVKSHGNPANVFSSLSLFGILSQQVIELPMVFSSAAEGLLSLDRITKYLRSPVETFDVENFYDSELIKNDEIAVQIENGEFEWELFTEIKEDDEETKKQKKKDEKQRKKELKKSQGGNGWFNKKTKTTEDSSNDEINKESSTDEDNTNQQKPFKLSNINLKISKGEFIVVTGPIGSGKSSLLSAISAFMTKTDGKIAINGSNLLCGAPWVQNTTIRENVLFGSKFDHVKYKKVLEVCSLEHDLKSLLAGDMTEIGERGVTLSGGQKARVNLARAVYADKEVYLFDDILSAVDANVGKNITENCLLGLLSSKTIIIATHQLSLISKADRVVFLNGDGLIDVGTESELRSKNKDFVKLMEYNKELEQKNTDDEEQINDKITKVTSIADKPSGPIDGTLFGEEERAFDSIPLSLYKQYVKAGQGMFGFTAFPLTIICIILSVFVNLFTNVWLSFWVAQKFKNLSNGQYIGLYVMFTVLSVLFVVVELAIMGYVFTEASKTLNLKAMQKVLHSPMSFIDTTPVGRIINRFSKDTNSLDNEIGMQLKLFLHFSSTIIGIIILAIIYLPWFAIAVPFLAIFFLCATNFYQASSREVKRLEAINRSFVYNNFNEVMNGMNTIKAYGAGERFIRKNDIFGDQLNEVYFVVVSNQRWIAVNLDIMATAVVFIVAMLSVTGQFSINASSVGLLTYYMIELSQMLSFLMQTYSEVENEMNSVERVCHYANDLEQESAYRTLDYQPRPTWPEEGGIKFDNLSLRYRDGLPLVLKNLSIDIKGGEKIGICGRTGAGKSSLMIALYRIAEFAEGGIFIDGTDISKLGLHDLRSKLSIIPQDPVLFQGTIKSNLDPFNESTESELWDALRRSGLITPEEMIKMKDENENEYSKFHLNSVVEDEGSNFSLGERQLLALARALVRRSKILIMDEATSSVDYKTDSLVQETIAREFSDCTILCVAHRLKTIIKYDRILVLEKGELEEFDKPLDLFKKQGIFRDMCKISNIGVEDF</sequence>
<keyword evidence="8 10" id="KW-0472">Membrane</keyword>
<proteinExistence type="inferred from homology"/>
<protein>
    <submittedName>
        <fullName evidence="13">Membrane protein</fullName>
    </submittedName>
</protein>
<dbReference type="PROSITE" id="PS50929">
    <property type="entry name" value="ABC_TM1F"/>
    <property type="match status" value="2"/>
</dbReference>
<evidence type="ECO:0000259" key="11">
    <source>
        <dbReference type="PROSITE" id="PS50893"/>
    </source>
</evidence>
<dbReference type="PROSITE" id="PS00211">
    <property type="entry name" value="ABC_TRANSPORTER_1"/>
    <property type="match status" value="2"/>
</dbReference>
<dbReference type="GO" id="GO:0016887">
    <property type="term" value="F:ATP hydrolysis activity"/>
    <property type="evidence" value="ECO:0007669"/>
    <property type="project" value="InterPro"/>
</dbReference>
<dbReference type="Gene3D" id="3.40.50.300">
    <property type="entry name" value="P-loop containing nucleotide triphosphate hydrolases"/>
    <property type="match status" value="2"/>
</dbReference>
<keyword evidence="5" id="KW-0547">Nucleotide-binding</keyword>
<dbReference type="GO" id="GO:0005524">
    <property type="term" value="F:ATP binding"/>
    <property type="evidence" value="ECO:0007669"/>
    <property type="project" value="UniProtKB-KW"/>
</dbReference>
<comment type="subcellular location">
    <subcellularLocation>
        <location evidence="1">Membrane</location>
        <topology evidence="1">Multi-pass membrane protein</topology>
    </subcellularLocation>
</comment>
<dbReference type="InterPro" id="IPR011527">
    <property type="entry name" value="ABC1_TM_dom"/>
</dbReference>
<name>K0L080_WICCF</name>